<dbReference type="Gene3D" id="3.30.70.980">
    <property type="match status" value="2"/>
</dbReference>
<keyword evidence="4 6" id="KW-0238">DNA-binding</keyword>
<evidence type="ECO:0000313" key="10">
    <source>
        <dbReference type="EMBL" id="WBL35537.1"/>
    </source>
</evidence>
<reference evidence="10 11" key="1">
    <citation type="journal article" date="2023" name="ISME J.">
        <title>Thermophilic Dehalococcoidia with unusual traits shed light on an unexpected past.</title>
        <authorList>
            <person name="Palmer M."/>
            <person name="Covington J.K."/>
            <person name="Zhou E.M."/>
            <person name="Thomas S.C."/>
            <person name="Habib N."/>
            <person name="Seymour C.O."/>
            <person name="Lai D."/>
            <person name="Johnston J."/>
            <person name="Hashimi A."/>
            <person name="Jiao J.Y."/>
            <person name="Muok A.R."/>
            <person name="Liu L."/>
            <person name="Xian W.D."/>
            <person name="Zhi X.Y."/>
            <person name="Li M.M."/>
            <person name="Silva L.P."/>
            <person name="Bowen B.P."/>
            <person name="Louie K."/>
            <person name="Briegel A."/>
            <person name="Pett-Ridge J."/>
            <person name="Weber P.K."/>
            <person name="Tocheva E.I."/>
            <person name="Woyke T."/>
            <person name="Northen T.R."/>
            <person name="Mayali X."/>
            <person name="Li W.J."/>
            <person name="Hedlund B.P."/>
        </authorList>
    </citation>
    <scope>NUCLEOTIDE SEQUENCE [LARGE SCALE GENOMIC DNA]</scope>
    <source>
        <strain evidence="10 11">YIM 72310</strain>
    </source>
</reference>
<keyword evidence="2 6" id="KW-0963">Cytoplasm</keyword>
<evidence type="ECO:0000256" key="3">
    <source>
        <dbReference type="ARBA" id="ARBA00023015"/>
    </source>
</evidence>
<dbReference type="InterPro" id="IPR026564">
    <property type="entry name" value="Transcrip_reg_TACO1-like_dom3"/>
</dbReference>
<keyword evidence="3 6" id="KW-0805">Transcription regulation</keyword>
<organism evidence="10 11">
    <name type="scientific">Tepidiforma flava</name>
    <dbReference type="NCBI Taxonomy" id="3004094"/>
    <lineage>
        <taxon>Bacteria</taxon>
        <taxon>Bacillati</taxon>
        <taxon>Chloroflexota</taxon>
        <taxon>Tepidiformia</taxon>
        <taxon>Tepidiformales</taxon>
        <taxon>Tepidiformaceae</taxon>
        <taxon>Tepidiforma</taxon>
    </lineage>
</organism>
<evidence type="ECO:0000259" key="9">
    <source>
        <dbReference type="Pfam" id="PF20772"/>
    </source>
</evidence>
<keyword evidence="5 6" id="KW-0804">Transcription</keyword>
<sequence length="249" mass="26952">MAGHSKWAQIKRQKGANDQKRGALFTKLTREIMQAAKQGGGDPAGNFKLRLAIQRARAANMPNDNIERAIAKATGGAQEDQLDEITYEGYGPGGIAILVSALTDNRNRTVSEVRHQFSRAGGNLGETGSVAWQFEPRGIITIPLEGRDPEEVALQAIDAGAEDVDVQGDVIEVRTDPANLEAVRKNLETAGLQVENADFAMIPKATIEVDEKTAHQVLRLIEALEDLEDVQRVYSNAEFSDEAVASYAG</sequence>
<evidence type="ECO:0000256" key="7">
    <source>
        <dbReference type="SAM" id="MobiDB-lite"/>
    </source>
</evidence>
<dbReference type="PANTHER" id="PTHR12532">
    <property type="entry name" value="TRANSLATIONAL ACTIVATOR OF CYTOCHROME C OXIDASE 1"/>
    <property type="match status" value="1"/>
</dbReference>
<dbReference type="SUPFAM" id="SSF75625">
    <property type="entry name" value="YebC-like"/>
    <property type="match status" value="1"/>
</dbReference>
<feature type="domain" description="TACO1/YebC-like N-terminal" evidence="9">
    <location>
        <begin position="5"/>
        <end position="76"/>
    </location>
</feature>
<name>A0ABY7M5E5_9CHLR</name>
<dbReference type="InterPro" id="IPR029072">
    <property type="entry name" value="YebC-like"/>
</dbReference>
<evidence type="ECO:0000256" key="1">
    <source>
        <dbReference type="ARBA" id="ARBA00008724"/>
    </source>
</evidence>
<evidence type="ECO:0000259" key="8">
    <source>
        <dbReference type="Pfam" id="PF01709"/>
    </source>
</evidence>
<dbReference type="InterPro" id="IPR002876">
    <property type="entry name" value="Transcrip_reg_TACO1-like"/>
</dbReference>
<proteinExistence type="inferred from homology"/>
<comment type="similarity">
    <text evidence="1 6">Belongs to the TACO1 family.</text>
</comment>
<evidence type="ECO:0000256" key="4">
    <source>
        <dbReference type="ARBA" id="ARBA00023125"/>
    </source>
</evidence>
<evidence type="ECO:0000256" key="6">
    <source>
        <dbReference type="HAMAP-Rule" id="MF_00693"/>
    </source>
</evidence>
<dbReference type="Pfam" id="PF01709">
    <property type="entry name" value="Transcrip_reg"/>
    <property type="match status" value="1"/>
</dbReference>
<dbReference type="PANTHER" id="PTHR12532:SF6">
    <property type="entry name" value="TRANSCRIPTIONAL REGULATORY PROTEIN YEBC-RELATED"/>
    <property type="match status" value="1"/>
</dbReference>
<feature type="region of interest" description="Disordered" evidence="7">
    <location>
        <begin position="1"/>
        <end position="22"/>
    </location>
</feature>
<accession>A0ABY7M5E5</accession>
<dbReference type="NCBIfam" id="NF009044">
    <property type="entry name" value="PRK12378.1"/>
    <property type="match status" value="1"/>
</dbReference>
<dbReference type="GO" id="GO:0003677">
    <property type="term" value="F:DNA binding"/>
    <property type="evidence" value="ECO:0007669"/>
    <property type="project" value="UniProtKB-KW"/>
</dbReference>
<gene>
    <name evidence="10" type="ORF">O0235_12245</name>
</gene>
<dbReference type="Proteomes" id="UP001212803">
    <property type="component" value="Chromosome"/>
</dbReference>
<evidence type="ECO:0000313" key="11">
    <source>
        <dbReference type="Proteomes" id="UP001212803"/>
    </source>
</evidence>
<dbReference type="InterPro" id="IPR049083">
    <property type="entry name" value="TACO1_YebC_N"/>
</dbReference>
<dbReference type="NCBIfam" id="TIGR01033">
    <property type="entry name" value="YebC/PmpR family DNA-binding transcriptional regulator"/>
    <property type="match status" value="1"/>
</dbReference>
<dbReference type="NCBIfam" id="NF001030">
    <property type="entry name" value="PRK00110.1"/>
    <property type="match status" value="1"/>
</dbReference>
<dbReference type="Pfam" id="PF20772">
    <property type="entry name" value="TACO1_YebC_N"/>
    <property type="match status" value="1"/>
</dbReference>
<comment type="subcellular location">
    <subcellularLocation>
        <location evidence="6">Cytoplasm</location>
    </subcellularLocation>
</comment>
<dbReference type="Gene3D" id="1.10.10.200">
    <property type="match status" value="1"/>
</dbReference>
<dbReference type="HAMAP" id="MF_00693">
    <property type="entry name" value="Transcrip_reg_TACO1"/>
    <property type="match status" value="1"/>
</dbReference>
<dbReference type="RefSeq" id="WP_270056063.1">
    <property type="nucleotide sequence ID" value="NZ_CP115149.1"/>
</dbReference>
<protein>
    <recommendedName>
        <fullName evidence="6">Probable transcriptional regulatory protein O0235_12245</fullName>
    </recommendedName>
</protein>
<dbReference type="InterPro" id="IPR017856">
    <property type="entry name" value="Integrase-like_N"/>
</dbReference>
<keyword evidence="11" id="KW-1185">Reference proteome</keyword>
<evidence type="ECO:0000256" key="5">
    <source>
        <dbReference type="ARBA" id="ARBA00023163"/>
    </source>
</evidence>
<evidence type="ECO:0000256" key="2">
    <source>
        <dbReference type="ARBA" id="ARBA00022490"/>
    </source>
</evidence>
<feature type="domain" description="TACO1/YebC-like second and third" evidence="8">
    <location>
        <begin position="83"/>
        <end position="237"/>
    </location>
</feature>
<dbReference type="EMBL" id="CP115149">
    <property type="protein sequence ID" value="WBL35537.1"/>
    <property type="molecule type" value="Genomic_DNA"/>
</dbReference>
<dbReference type="InterPro" id="IPR048300">
    <property type="entry name" value="TACO1_YebC-like_2nd/3rd_dom"/>
</dbReference>